<proteinExistence type="predicted"/>
<dbReference type="InterPro" id="IPR011989">
    <property type="entry name" value="ARM-like"/>
</dbReference>
<dbReference type="InterPro" id="IPR016024">
    <property type="entry name" value="ARM-type_fold"/>
</dbReference>
<dbReference type="AlphaFoldDB" id="A0A812MCR7"/>
<dbReference type="OrthoDB" id="434257at2759"/>
<dbReference type="PANTHER" id="PTHR46043:SF13">
    <property type="entry name" value="ARM REPEAT SUPERFAMILY PROTEIN"/>
    <property type="match status" value="1"/>
</dbReference>
<protein>
    <submittedName>
        <fullName evidence="2">Uncharacterized protein</fullName>
    </submittedName>
</protein>
<keyword evidence="3" id="KW-1185">Reference proteome</keyword>
<evidence type="ECO:0000256" key="1">
    <source>
        <dbReference type="SAM" id="Coils"/>
    </source>
</evidence>
<feature type="coiled-coil region" evidence="1">
    <location>
        <begin position="690"/>
        <end position="717"/>
    </location>
</feature>
<dbReference type="EMBL" id="CAJNJA010010764">
    <property type="protein sequence ID" value="CAE7262137.1"/>
    <property type="molecule type" value="Genomic_DNA"/>
</dbReference>
<comment type="caution">
    <text evidence="2">The sequence shown here is derived from an EMBL/GenBank/DDBJ whole genome shotgun (WGS) entry which is preliminary data.</text>
</comment>
<gene>
    <name evidence="2" type="ORF">SNEC2469_LOCUS6022</name>
</gene>
<reference evidence="2" key="1">
    <citation type="submission" date="2021-02" db="EMBL/GenBank/DDBJ databases">
        <authorList>
            <person name="Dougan E. K."/>
            <person name="Rhodes N."/>
            <person name="Thang M."/>
            <person name="Chan C."/>
        </authorList>
    </citation>
    <scope>NUCLEOTIDE SEQUENCE</scope>
</reference>
<name>A0A812MCR7_9DINO</name>
<dbReference type="Proteomes" id="UP000601435">
    <property type="component" value="Unassembled WGS sequence"/>
</dbReference>
<dbReference type="SUPFAM" id="SSF48371">
    <property type="entry name" value="ARM repeat"/>
    <property type="match status" value="1"/>
</dbReference>
<accession>A0A812MCR7</accession>
<evidence type="ECO:0000313" key="3">
    <source>
        <dbReference type="Proteomes" id="UP000601435"/>
    </source>
</evidence>
<dbReference type="Gene3D" id="1.25.10.10">
    <property type="entry name" value="Leucine-rich Repeat Variant"/>
    <property type="match status" value="2"/>
</dbReference>
<dbReference type="PANTHER" id="PTHR46043">
    <property type="entry name" value="ARM REPEAT SUPERFAMILY PROTEIN"/>
    <property type="match status" value="1"/>
</dbReference>
<organism evidence="2 3">
    <name type="scientific">Symbiodinium necroappetens</name>
    <dbReference type="NCBI Taxonomy" id="1628268"/>
    <lineage>
        <taxon>Eukaryota</taxon>
        <taxon>Sar</taxon>
        <taxon>Alveolata</taxon>
        <taxon>Dinophyceae</taxon>
        <taxon>Suessiales</taxon>
        <taxon>Symbiodiniaceae</taxon>
        <taxon>Symbiodinium</taxon>
    </lineage>
</organism>
<dbReference type="InterPro" id="IPR000225">
    <property type="entry name" value="Armadillo"/>
</dbReference>
<sequence length="872" mass="94240">MERSAKVLASKGDAVSRALCQLGAHPDQRVQAVRSLEALAQSPEGRSSIIASGGAKMLVALLVRPGDQVLPFEKIRLANTLAILATSPPCRAVIINAAAIPQLIRLLGGLPEAQEAATDALTALAPAKGSRTLMFECGVLDVIERALATEDAVGRRRFCRLLAALLEGDSLEERLPRVCAAIDSATVVSSVVAQLTDPEGVEQAAAVVALMSCQTGLRVRLMQAGALSVLKDLLCATTRETLEQALTALAAIVTVEMVPQGEAAEDLGTALVEDALSSEVPKIVQLLQGQDEEIRCAAAQTIFQLAARGDMEMQLRLAEPLPALVALVKDGKARTRAWAVSALRLLGNSSEARETITQSVPMEAEERECLAESFFAQPGTFTGAWDAPVPFSHIEAADTEADGAHNGLSLLEDGMHLRFSVCDAQPAADAAMAAEPLDCTMQTCPDVKSNEQWATNLAGHAETALQLDLMEGEKTMTQKLEEDQKADEELKEKFECWCKQNNDDKSAAVAAAQEKLTSLNALVEELGPKIDQLGTQIRSSNVELNQNKATVEKADAIRKQQEEAFKEDEAALLTSIDQASQAITALNSSASAEMQQAYASTGSALMQMSPRELQSMGNGLRQVMENRGALSYSRLSRADRLALDDFMRDPSKLQKGSAFLQREDPTSTWEDLQKEITEEKENDKSYKALIAAKTAEKKVLEEQIVAKTQEKSDAETTLDSSDDKFKERGKLCMQSRTQEMTAVSKTIQVLRSGCLNCNLDGSDVSGIVSLVRAAHSKRAERAASKVSAFLMEQGRRLGVQKLVTMGLRSRITALQMEQEDEMKSCASVLHKEMCVDDLNQNKLNIEEKEGWALSVKSRAEDKVNASLDEEGE</sequence>
<keyword evidence="1" id="KW-0175">Coiled coil</keyword>
<dbReference type="SMART" id="SM00185">
    <property type="entry name" value="ARM"/>
    <property type="match status" value="4"/>
</dbReference>
<evidence type="ECO:0000313" key="2">
    <source>
        <dbReference type="EMBL" id="CAE7262137.1"/>
    </source>
</evidence>